<evidence type="ECO:0000256" key="1">
    <source>
        <dbReference type="ARBA" id="ARBA00008361"/>
    </source>
</evidence>
<dbReference type="EMBL" id="JAENHP010000005">
    <property type="protein sequence ID" value="MBM2617854.1"/>
    <property type="molecule type" value="Genomic_DNA"/>
</dbReference>
<dbReference type="PANTHER" id="PTHR44942:SF4">
    <property type="entry name" value="METHYLTRANSFERASE TYPE 11 DOMAIN-CONTAINING PROTEIN"/>
    <property type="match status" value="1"/>
</dbReference>
<keyword evidence="6" id="KW-1185">Reference proteome</keyword>
<dbReference type="InterPro" id="IPR013216">
    <property type="entry name" value="Methyltransf_11"/>
</dbReference>
<sequence length="261" mass="27845">MPTPHRERRIAESFGVDAARYDRTRPRYPSGLITRIAAGVAGPAVLDVGIGTGIVARQLRAAGCRVLGVEPDPRMAAFARAEGFEVEVAKFEDWDPAGRTFDAVVAGQTWHWVDPVAGAAAAATVLRPGGRLALFWNAGQPSPAVGDAFAEVFRRLMPGSPMNGAPGVSAAQGYGMLADRADDAIRGSGAFGAPERWTDEWERVYTRDEWLDQLPTQGLFTTLPADQLAELLEAVGAAVDKVGGSFPMHFTTVTTTAVRVR</sequence>
<keyword evidence="3" id="KW-0808">Transferase</keyword>
<dbReference type="PANTHER" id="PTHR44942">
    <property type="entry name" value="METHYLTRANSF_11 DOMAIN-CONTAINING PROTEIN"/>
    <property type="match status" value="1"/>
</dbReference>
<evidence type="ECO:0000256" key="2">
    <source>
        <dbReference type="ARBA" id="ARBA00022603"/>
    </source>
</evidence>
<dbReference type="Proteomes" id="UP000632138">
    <property type="component" value="Unassembled WGS sequence"/>
</dbReference>
<comment type="similarity">
    <text evidence="1">Belongs to the methyltransferase superfamily.</text>
</comment>
<reference evidence="5 6" key="1">
    <citation type="submission" date="2021-01" db="EMBL/GenBank/DDBJ databases">
        <title>Actinoplanes sp. nov. LDG1-06 isolated from lichen.</title>
        <authorList>
            <person name="Saeng-In P."/>
            <person name="Phongsopitanun W."/>
            <person name="Kanchanasin P."/>
            <person name="Yuki M."/>
            <person name="Kudo T."/>
            <person name="Ohkuma M."/>
            <person name="Tanasupawat S."/>
        </authorList>
    </citation>
    <scope>NUCLEOTIDE SEQUENCE [LARGE SCALE GENOMIC DNA]</scope>
    <source>
        <strain evidence="5 6">LDG1-06</strain>
    </source>
</reference>
<dbReference type="GO" id="GO:0008168">
    <property type="term" value="F:methyltransferase activity"/>
    <property type="evidence" value="ECO:0007669"/>
    <property type="project" value="UniProtKB-KW"/>
</dbReference>
<dbReference type="Pfam" id="PF08241">
    <property type="entry name" value="Methyltransf_11"/>
    <property type="match status" value="1"/>
</dbReference>
<keyword evidence="2 5" id="KW-0489">Methyltransferase</keyword>
<feature type="domain" description="Methyltransferase type 11" evidence="4">
    <location>
        <begin position="46"/>
        <end position="133"/>
    </location>
</feature>
<dbReference type="InterPro" id="IPR029063">
    <property type="entry name" value="SAM-dependent_MTases_sf"/>
</dbReference>
<accession>A0ABS2AF30</accession>
<proteinExistence type="inferred from homology"/>
<name>A0ABS2AF30_9ACTN</name>
<dbReference type="RefSeq" id="WP_203377840.1">
    <property type="nucleotide sequence ID" value="NZ_JAENHP010000005.1"/>
</dbReference>
<dbReference type="SUPFAM" id="SSF53335">
    <property type="entry name" value="S-adenosyl-L-methionine-dependent methyltransferases"/>
    <property type="match status" value="1"/>
</dbReference>
<dbReference type="InterPro" id="IPR051052">
    <property type="entry name" value="Diverse_substrate_MTase"/>
</dbReference>
<evidence type="ECO:0000313" key="5">
    <source>
        <dbReference type="EMBL" id="MBM2617854.1"/>
    </source>
</evidence>
<dbReference type="CDD" id="cd02440">
    <property type="entry name" value="AdoMet_MTases"/>
    <property type="match status" value="1"/>
</dbReference>
<gene>
    <name evidence="5" type="ORF">JIG36_20050</name>
</gene>
<dbReference type="GO" id="GO:0032259">
    <property type="term" value="P:methylation"/>
    <property type="evidence" value="ECO:0007669"/>
    <property type="project" value="UniProtKB-KW"/>
</dbReference>
<comment type="caution">
    <text evidence="5">The sequence shown here is derived from an EMBL/GenBank/DDBJ whole genome shotgun (WGS) entry which is preliminary data.</text>
</comment>
<dbReference type="Gene3D" id="3.40.50.150">
    <property type="entry name" value="Vaccinia Virus protein VP39"/>
    <property type="match status" value="1"/>
</dbReference>
<protein>
    <submittedName>
        <fullName evidence="5">Class I SAM-dependent methyltransferase</fullName>
    </submittedName>
</protein>
<evidence type="ECO:0000313" key="6">
    <source>
        <dbReference type="Proteomes" id="UP000632138"/>
    </source>
</evidence>
<evidence type="ECO:0000256" key="3">
    <source>
        <dbReference type="ARBA" id="ARBA00022679"/>
    </source>
</evidence>
<evidence type="ECO:0000259" key="4">
    <source>
        <dbReference type="Pfam" id="PF08241"/>
    </source>
</evidence>
<organism evidence="5 6">
    <name type="scientific">Paractinoplanes ovalisporus</name>
    <dbReference type="NCBI Taxonomy" id="2810368"/>
    <lineage>
        <taxon>Bacteria</taxon>
        <taxon>Bacillati</taxon>
        <taxon>Actinomycetota</taxon>
        <taxon>Actinomycetes</taxon>
        <taxon>Micromonosporales</taxon>
        <taxon>Micromonosporaceae</taxon>
        <taxon>Paractinoplanes</taxon>
    </lineage>
</organism>